<dbReference type="Proteomes" id="UP000091857">
    <property type="component" value="Chromosome 3"/>
</dbReference>
<evidence type="ECO:0000313" key="1">
    <source>
        <dbReference type="EMBL" id="KAG8657039.1"/>
    </source>
</evidence>
<reference evidence="2" key="1">
    <citation type="journal article" date="2016" name="Nat. Biotechnol.">
        <title>Sequencing wild and cultivated cassava and related species reveals extensive interspecific hybridization and genetic diversity.</title>
        <authorList>
            <person name="Bredeson J.V."/>
            <person name="Lyons J.B."/>
            <person name="Prochnik S.E."/>
            <person name="Wu G.A."/>
            <person name="Ha C.M."/>
            <person name="Edsinger-Gonzales E."/>
            <person name="Grimwood J."/>
            <person name="Schmutz J."/>
            <person name="Rabbi I.Y."/>
            <person name="Egesi C."/>
            <person name="Nauluvula P."/>
            <person name="Lebot V."/>
            <person name="Ndunguru J."/>
            <person name="Mkamilo G."/>
            <person name="Bart R.S."/>
            <person name="Setter T.L."/>
            <person name="Gleadow R.M."/>
            <person name="Kulakow P."/>
            <person name="Ferguson M.E."/>
            <person name="Rounsley S."/>
            <person name="Rokhsar D.S."/>
        </authorList>
    </citation>
    <scope>NUCLEOTIDE SEQUENCE [LARGE SCALE GENOMIC DNA]</scope>
    <source>
        <strain evidence="2">cv. AM560-2</strain>
    </source>
</reference>
<accession>A0ACB7HYJ7</accession>
<gene>
    <name evidence="1" type="ORF">MANES_03G033700v8</name>
</gene>
<comment type="caution">
    <text evidence="1">The sequence shown here is derived from an EMBL/GenBank/DDBJ whole genome shotgun (WGS) entry which is preliminary data.</text>
</comment>
<keyword evidence="2" id="KW-1185">Reference proteome</keyword>
<organism evidence="1 2">
    <name type="scientific">Manihot esculenta</name>
    <name type="common">Cassava</name>
    <name type="synonym">Jatropha manihot</name>
    <dbReference type="NCBI Taxonomy" id="3983"/>
    <lineage>
        <taxon>Eukaryota</taxon>
        <taxon>Viridiplantae</taxon>
        <taxon>Streptophyta</taxon>
        <taxon>Embryophyta</taxon>
        <taxon>Tracheophyta</taxon>
        <taxon>Spermatophyta</taxon>
        <taxon>Magnoliopsida</taxon>
        <taxon>eudicotyledons</taxon>
        <taxon>Gunneridae</taxon>
        <taxon>Pentapetalae</taxon>
        <taxon>rosids</taxon>
        <taxon>fabids</taxon>
        <taxon>Malpighiales</taxon>
        <taxon>Euphorbiaceae</taxon>
        <taxon>Crotonoideae</taxon>
        <taxon>Manihoteae</taxon>
        <taxon>Manihot</taxon>
    </lineage>
</organism>
<proteinExistence type="predicted"/>
<protein>
    <submittedName>
        <fullName evidence="1">Uncharacterized protein</fullName>
    </submittedName>
</protein>
<dbReference type="EMBL" id="CM004389">
    <property type="protein sequence ID" value="KAG8657039.1"/>
    <property type="molecule type" value="Genomic_DNA"/>
</dbReference>
<evidence type="ECO:0000313" key="2">
    <source>
        <dbReference type="Proteomes" id="UP000091857"/>
    </source>
</evidence>
<name>A0ACB7HYJ7_MANES</name>
<sequence>MPQNLVSSILLTLTRVFAVSVRATMVAKKPRIVIIGAGMAGLTAANKLYTSASSKDSFELCVVEGGNRIGGRINTSEFGGNRIEMGATWIHGIGGSPVHKIAQEINSLESEQPWECMDGFLDEPKTIAEGGCELNPSLVKSISTLFKNLMDFAQGKLIERSENSEGLDFHRLAAKASKICKSNGGVPGKLSVGAFLRQGLDAYWDSVKDEEGETKGFGNWSRKLLEEAHFAMHENVQRTYTSAGDLLTLDFDAESEYQMFPGEEITIAKGYLSIIESLASVLPKGLIQLGRKVARIEWQPEAQQSMENGYANRPVKLHFSDGSVMCADHVVVTVSLGVLKAGIGQDSGMFSPPLPSFKTEAISRLGFGVVNKLFLQLSSTHDDKDEVGNKFPFLQMAFHRTESELRNKKIPWWMRRTASICPIYKNSSVLLSWFAGKEAVELESLSDEDTINGVSTTISSFLQAPQKQVNGNSHELSNGNLSANEIKISKVLKSKWGNDPLFLGSYSYIAVGSGGDDMDSLAEPLPAKIGNYESAGCPPLQILFAGEATHRTHYSTTHGAYFSGLREANRLLQHYHCVEI</sequence>